<gene>
    <name evidence="2" type="ORF">SAMN02910377_01952</name>
</gene>
<feature type="transmembrane region" description="Helical" evidence="1">
    <location>
        <begin position="43"/>
        <end position="65"/>
    </location>
</feature>
<dbReference type="AlphaFoldDB" id="A0A1H7KAS1"/>
<proteinExistence type="predicted"/>
<feature type="transmembrane region" description="Helical" evidence="1">
    <location>
        <begin position="118"/>
        <end position="142"/>
    </location>
</feature>
<reference evidence="3" key="1">
    <citation type="submission" date="2016-10" db="EMBL/GenBank/DDBJ databases">
        <authorList>
            <person name="Varghese N."/>
        </authorList>
    </citation>
    <scope>NUCLEOTIDE SEQUENCE [LARGE SCALE GENOMIC DNA]</scope>
    <source>
        <strain evidence="3">ACV-9</strain>
    </source>
</reference>
<dbReference type="RefSeq" id="WP_044936473.1">
    <property type="nucleotide sequence ID" value="NZ_FNZX01000012.1"/>
</dbReference>
<accession>A0A1H7KAS1</accession>
<dbReference type="Proteomes" id="UP000182321">
    <property type="component" value="Unassembled WGS sequence"/>
</dbReference>
<organism evidence="2 3">
    <name type="scientific">Pseudobutyrivibrio ruminis</name>
    <dbReference type="NCBI Taxonomy" id="46206"/>
    <lineage>
        <taxon>Bacteria</taxon>
        <taxon>Bacillati</taxon>
        <taxon>Bacillota</taxon>
        <taxon>Clostridia</taxon>
        <taxon>Lachnospirales</taxon>
        <taxon>Lachnospiraceae</taxon>
        <taxon>Pseudobutyrivibrio</taxon>
    </lineage>
</organism>
<feature type="transmembrane region" description="Helical" evidence="1">
    <location>
        <begin position="9"/>
        <end position="31"/>
    </location>
</feature>
<keyword evidence="3" id="KW-1185">Reference proteome</keyword>
<evidence type="ECO:0008006" key="4">
    <source>
        <dbReference type="Google" id="ProtNLM"/>
    </source>
</evidence>
<keyword evidence="1" id="KW-0472">Membrane</keyword>
<keyword evidence="1" id="KW-0812">Transmembrane</keyword>
<dbReference type="EMBL" id="FNZX01000012">
    <property type="protein sequence ID" value="SEK83600.1"/>
    <property type="molecule type" value="Genomic_DNA"/>
</dbReference>
<name>A0A1H7KAS1_9FIRM</name>
<evidence type="ECO:0000313" key="2">
    <source>
        <dbReference type="EMBL" id="SEK83600.1"/>
    </source>
</evidence>
<evidence type="ECO:0000256" key="1">
    <source>
        <dbReference type="SAM" id="Phobius"/>
    </source>
</evidence>
<keyword evidence="1" id="KW-1133">Transmembrane helix</keyword>
<sequence>MGKPSLKFFIVFNLVMNIPLATAMSIGGMIFSGNAANLATPALPINILLGFILACIVNALFPIPLIAMKFPGLFKVDPESVPGRFLGNVPVVLIFVAIIGLAMNFVNVQLFAGAPAPAFLFAFIGTFIPMYVLCYIIAMIFIPIAQGAAAKADGKAIA</sequence>
<protein>
    <recommendedName>
        <fullName evidence="4">DUF2798 domain-containing protein</fullName>
    </recommendedName>
</protein>
<evidence type="ECO:0000313" key="3">
    <source>
        <dbReference type="Proteomes" id="UP000182321"/>
    </source>
</evidence>
<feature type="transmembrane region" description="Helical" evidence="1">
    <location>
        <begin position="85"/>
        <end position="106"/>
    </location>
</feature>